<dbReference type="Proteomes" id="UP000199286">
    <property type="component" value="Unassembled WGS sequence"/>
</dbReference>
<keyword evidence="2" id="KW-1185">Reference proteome</keyword>
<dbReference type="EMBL" id="FNPF01000012">
    <property type="protein sequence ID" value="SDY60793.1"/>
    <property type="molecule type" value="Genomic_DNA"/>
</dbReference>
<gene>
    <name evidence="1" type="ORF">SAMN05444340_1128</name>
</gene>
<name>A0A1H3L8M2_9RHOB</name>
<organism evidence="1 2">
    <name type="scientific">Citreimonas salinaria</name>
    <dbReference type="NCBI Taxonomy" id="321339"/>
    <lineage>
        <taxon>Bacteria</taxon>
        <taxon>Pseudomonadati</taxon>
        <taxon>Pseudomonadota</taxon>
        <taxon>Alphaproteobacteria</taxon>
        <taxon>Rhodobacterales</taxon>
        <taxon>Roseobacteraceae</taxon>
        <taxon>Citreimonas</taxon>
    </lineage>
</organism>
<evidence type="ECO:0000313" key="1">
    <source>
        <dbReference type="EMBL" id="SDY60793.1"/>
    </source>
</evidence>
<protein>
    <submittedName>
        <fullName evidence="1">Uncharacterized protein</fullName>
    </submittedName>
</protein>
<proteinExistence type="predicted"/>
<accession>A0A1H3L8M2</accession>
<sequence length="58" mass="6258">MPDTTMHPVHVSEPRAACADPYLRWRTGALPEHPSCPGNDHLNAKTGIPARAARLATT</sequence>
<dbReference type="STRING" id="321339.SAMN05444340_1128"/>
<dbReference type="AlphaFoldDB" id="A0A1H3L8M2"/>
<evidence type="ECO:0000313" key="2">
    <source>
        <dbReference type="Proteomes" id="UP000199286"/>
    </source>
</evidence>
<reference evidence="1 2" key="1">
    <citation type="submission" date="2016-10" db="EMBL/GenBank/DDBJ databases">
        <authorList>
            <person name="de Groot N.N."/>
        </authorList>
    </citation>
    <scope>NUCLEOTIDE SEQUENCE [LARGE SCALE GENOMIC DNA]</scope>
    <source>
        <strain evidence="1 2">DSM 26880</strain>
    </source>
</reference>